<dbReference type="AlphaFoldDB" id="A0ABD1N9K6"/>
<evidence type="ECO:0000256" key="1">
    <source>
        <dbReference type="SAM" id="SignalP"/>
    </source>
</evidence>
<comment type="caution">
    <text evidence="2">The sequence shown here is derived from an EMBL/GenBank/DDBJ whole genome shotgun (WGS) entry which is preliminary data.</text>
</comment>
<proteinExistence type="predicted"/>
<dbReference type="EMBL" id="JBGMDY010000002">
    <property type="protein sequence ID" value="KAL2344788.1"/>
    <property type="molecule type" value="Genomic_DNA"/>
</dbReference>
<dbReference type="Proteomes" id="UP001603857">
    <property type="component" value="Unassembled WGS sequence"/>
</dbReference>
<organism evidence="2 3">
    <name type="scientific">Flemingia macrophylla</name>
    <dbReference type="NCBI Taxonomy" id="520843"/>
    <lineage>
        <taxon>Eukaryota</taxon>
        <taxon>Viridiplantae</taxon>
        <taxon>Streptophyta</taxon>
        <taxon>Embryophyta</taxon>
        <taxon>Tracheophyta</taxon>
        <taxon>Spermatophyta</taxon>
        <taxon>Magnoliopsida</taxon>
        <taxon>eudicotyledons</taxon>
        <taxon>Gunneridae</taxon>
        <taxon>Pentapetalae</taxon>
        <taxon>rosids</taxon>
        <taxon>fabids</taxon>
        <taxon>Fabales</taxon>
        <taxon>Fabaceae</taxon>
        <taxon>Papilionoideae</taxon>
        <taxon>50 kb inversion clade</taxon>
        <taxon>NPAAA clade</taxon>
        <taxon>indigoferoid/millettioid clade</taxon>
        <taxon>Phaseoleae</taxon>
        <taxon>Flemingia</taxon>
    </lineage>
</organism>
<feature type="chain" id="PRO_5044811896" evidence="1">
    <location>
        <begin position="16"/>
        <end position="106"/>
    </location>
</feature>
<sequence>MLFCCFLQWIPMVFNVPKTMVLDDVQSLVAAYIYGVNKDTMQHGKEVLIKAGGDIQIFEDRRTLKILVPRGLVDQEVILTTFFTLIYVKVDSMYVSVYLYISNYIV</sequence>
<accession>A0ABD1N9K6</accession>
<protein>
    <submittedName>
        <fullName evidence="2">Uncharacterized protein</fullName>
    </submittedName>
</protein>
<feature type="signal peptide" evidence="1">
    <location>
        <begin position="1"/>
        <end position="15"/>
    </location>
</feature>
<gene>
    <name evidence="2" type="ORF">Fmac_006073</name>
</gene>
<evidence type="ECO:0000313" key="2">
    <source>
        <dbReference type="EMBL" id="KAL2344788.1"/>
    </source>
</evidence>
<reference evidence="2 3" key="1">
    <citation type="submission" date="2024-08" db="EMBL/GenBank/DDBJ databases">
        <title>Insights into the chromosomal genome structure of Flemingia macrophylla.</title>
        <authorList>
            <person name="Ding Y."/>
            <person name="Zhao Y."/>
            <person name="Bi W."/>
            <person name="Wu M."/>
            <person name="Zhao G."/>
            <person name="Gong Y."/>
            <person name="Li W."/>
            <person name="Zhang P."/>
        </authorList>
    </citation>
    <scope>NUCLEOTIDE SEQUENCE [LARGE SCALE GENOMIC DNA]</scope>
    <source>
        <strain evidence="2">DYQJB</strain>
        <tissue evidence="2">Leaf</tissue>
    </source>
</reference>
<evidence type="ECO:0000313" key="3">
    <source>
        <dbReference type="Proteomes" id="UP001603857"/>
    </source>
</evidence>
<keyword evidence="1" id="KW-0732">Signal</keyword>
<name>A0ABD1N9K6_9FABA</name>
<keyword evidence="3" id="KW-1185">Reference proteome</keyword>